<keyword evidence="7" id="KW-1185">Reference proteome</keyword>
<comment type="similarity">
    <text evidence="2">Belongs to the glycosyltransferase 2 family.</text>
</comment>
<keyword evidence="3" id="KW-0328">Glycosyltransferase</keyword>
<dbReference type="InterPro" id="IPR029044">
    <property type="entry name" value="Nucleotide-diphossugar_trans"/>
</dbReference>
<dbReference type="PANTHER" id="PTHR43179">
    <property type="entry name" value="RHAMNOSYLTRANSFERASE WBBL"/>
    <property type="match status" value="1"/>
</dbReference>
<evidence type="ECO:0000256" key="1">
    <source>
        <dbReference type="ARBA" id="ARBA00004776"/>
    </source>
</evidence>
<evidence type="ECO:0000256" key="2">
    <source>
        <dbReference type="ARBA" id="ARBA00006739"/>
    </source>
</evidence>
<accession>A0ABN3B790</accession>
<dbReference type="Proteomes" id="UP001501084">
    <property type="component" value="Unassembled WGS sequence"/>
</dbReference>
<dbReference type="PANTHER" id="PTHR43179:SF12">
    <property type="entry name" value="GALACTOFURANOSYLTRANSFERASE GLFT2"/>
    <property type="match status" value="1"/>
</dbReference>
<proteinExistence type="inferred from homology"/>
<evidence type="ECO:0000259" key="5">
    <source>
        <dbReference type="Pfam" id="PF00535"/>
    </source>
</evidence>
<keyword evidence="4" id="KW-0808">Transferase</keyword>
<evidence type="ECO:0000256" key="4">
    <source>
        <dbReference type="ARBA" id="ARBA00022679"/>
    </source>
</evidence>
<comment type="caution">
    <text evidence="6">The sequence shown here is derived from an EMBL/GenBank/DDBJ whole genome shotgun (WGS) entry which is preliminary data.</text>
</comment>
<dbReference type="InterPro" id="IPR001173">
    <property type="entry name" value="Glyco_trans_2-like"/>
</dbReference>
<gene>
    <name evidence="6" type="ORF">GCM10009786_18140</name>
</gene>
<evidence type="ECO:0000313" key="6">
    <source>
        <dbReference type="EMBL" id="GAA2188563.1"/>
    </source>
</evidence>
<protein>
    <recommendedName>
        <fullName evidence="5">Glycosyltransferase 2-like domain-containing protein</fullName>
    </recommendedName>
</protein>
<dbReference type="Pfam" id="PF00535">
    <property type="entry name" value="Glycos_transf_2"/>
    <property type="match status" value="1"/>
</dbReference>
<dbReference type="Gene3D" id="3.90.550.10">
    <property type="entry name" value="Spore Coat Polysaccharide Biosynthesis Protein SpsA, Chain A"/>
    <property type="match status" value="1"/>
</dbReference>
<evidence type="ECO:0000256" key="3">
    <source>
        <dbReference type="ARBA" id="ARBA00022676"/>
    </source>
</evidence>
<evidence type="ECO:0000313" key="7">
    <source>
        <dbReference type="Proteomes" id="UP001501084"/>
    </source>
</evidence>
<organism evidence="6 7">
    <name type="scientific">Leucobacter alluvii</name>
    <dbReference type="NCBI Taxonomy" id="340321"/>
    <lineage>
        <taxon>Bacteria</taxon>
        <taxon>Bacillati</taxon>
        <taxon>Actinomycetota</taxon>
        <taxon>Actinomycetes</taxon>
        <taxon>Micrococcales</taxon>
        <taxon>Microbacteriaceae</taxon>
        <taxon>Leucobacter</taxon>
    </lineage>
</organism>
<dbReference type="EMBL" id="BAAAOP010000006">
    <property type="protein sequence ID" value="GAA2188563.1"/>
    <property type="molecule type" value="Genomic_DNA"/>
</dbReference>
<name>A0ABN3B790_9MICO</name>
<comment type="pathway">
    <text evidence="1">Cell wall biogenesis; cell wall polysaccharide biosynthesis.</text>
</comment>
<dbReference type="RefSeq" id="WP_346058096.1">
    <property type="nucleotide sequence ID" value="NZ_BAAAOP010000006.1"/>
</dbReference>
<reference evidence="6 7" key="1">
    <citation type="journal article" date="2019" name="Int. J. Syst. Evol. Microbiol.">
        <title>The Global Catalogue of Microorganisms (GCM) 10K type strain sequencing project: providing services to taxonomists for standard genome sequencing and annotation.</title>
        <authorList>
            <consortium name="The Broad Institute Genomics Platform"/>
            <consortium name="The Broad Institute Genome Sequencing Center for Infectious Disease"/>
            <person name="Wu L."/>
            <person name="Ma J."/>
        </authorList>
    </citation>
    <scope>NUCLEOTIDE SEQUENCE [LARGE SCALE GENOMIC DNA]</scope>
    <source>
        <strain evidence="6 7">JCM 14919</strain>
    </source>
</reference>
<sequence>MNDAKHLDAERRPTAQRVAAIVTSFRPDASLVEHCALLAEQVHRVVVIDDGSGAAADEVLTALADAGVRVERQPQNAGIANAINRGYAAMEAFDPELVITFDQDSRVTPGFVEALVAQYDRSLEAGIRVGMVAPEYFAGFKQTQMPQRNGYLEAYQPIQSGLLMPLAVIRVLGPQRGDFFIDSVDTEYYLRAIRAGYASVCAPKLDMPHSLGHKLHVRVLGRTLKNKRGNPRSISVSSPFRYYYRIRNRMVLNREYLSLQSHRALMLRDTFREYLHYCFALYCCRGKAALVSVLWAGCRAGRKRRMGKIPDAVAARSRKVTWRNPA</sequence>
<dbReference type="SUPFAM" id="SSF53448">
    <property type="entry name" value="Nucleotide-diphospho-sugar transferases"/>
    <property type="match status" value="1"/>
</dbReference>
<feature type="domain" description="Glycosyltransferase 2-like" evidence="5">
    <location>
        <begin position="38"/>
        <end position="122"/>
    </location>
</feature>